<protein>
    <submittedName>
        <fullName evidence="1">Uncharacterized protein</fullName>
    </submittedName>
</protein>
<evidence type="ECO:0000313" key="2">
    <source>
        <dbReference type="Proteomes" id="UP000815325"/>
    </source>
</evidence>
<gene>
    <name evidence="1" type="ORF">DUNSADRAFT_12488</name>
</gene>
<proteinExistence type="predicted"/>
<organism evidence="1 2">
    <name type="scientific">Dunaliella salina</name>
    <name type="common">Green alga</name>
    <name type="synonym">Protococcus salinus</name>
    <dbReference type="NCBI Taxonomy" id="3046"/>
    <lineage>
        <taxon>Eukaryota</taxon>
        <taxon>Viridiplantae</taxon>
        <taxon>Chlorophyta</taxon>
        <taxon>core chlorophytes</taxon>
        <taxon>Chlorophyceae</taxon>
        <taxon>CS clade</taxon>
        <taxon>Chlamydomonadales</taxon>
        <taxon>Dunaliellaceae</taxon>
        <taxon>Dunaliella</taxon>
    </lineage>
</organism>
<sequence>MTGKAERRNFKKAFQTQKYAGQRPCAFHYKYAELWLLLNAAVRSHGGEPFKMGGFKPVKWGVCYTPSRPGRQVQLLVSAVALYYTVVKHQLFEHEAS</sequence>
<dbReference type="EMBL" id="MU069915">
    <property type="protein sequence ID" value="KAF5831864.1"/>
    <property type="molecule type" value="Genomic_DNA"/>
</dbReference>
<reference evidence="1" key="1">
    <citation type="submission" date="2017-08" db="EMBL/GenBank/DDBJ databases">
        <authorList>
            <person name="Polle J.E."/>
            <person name="Barry K."/>
            <person name="Cushman J."/>
            <person name="Schmutz J."/>
            <person name="Tran D."/>
            <person name="Hathwaick L.T."/>
            <person name="Yim W.C."/>
            <person name="Jenkins J."/>
            <person name="Mckie-Krisberg Z.M."/>
            <person name="Prochnik S."/>
            <person name="Lindquist E."/>
            <person name="Dockter R.B."/>
            <person name="Adam C."/>
            <person name="Molina H."/>
            <person name="Bunkerborg J."/>
            <person name="Jin E."/>
            <person name="Buchheim M."/>
            <person name="Magnuson J."/>
        </authorList>
    </citation>
    <scope>NUCLEOTIDE SEQUENCE</scope>
    <source>
        <strain evidence="1">CCAP 19/18</strain>
    </source>
</reference>
<evidence type="ECO:0000313" key="1">
    <source>
        <dbReference type="EMBL" id="KAF5831864.1"/>
    </source>
</evidence>
<comment type="caution">
    <text evidence="1">The sequence shown here is derived from an EMBL/GenBank/DDBJ whole genome shotgun (WGS) entry which is preliminary data.</text>
</comment>
<dbReference type="Proteomes" id="UP000815325">
    <property type="component" value="Unassembled WGS sequence"/>
</dbReference>
<name>A0ABQ7GB97_DUNSA</name>
<accession>A0ABQ7GB97</accession>
<keyword evidence="2" id="KW-1185">Reference proteome</keyword>